<evidence type="ECO:0000313" key="13">
    <source>
        <dbReference type="Proteomes" id="UP000494173"/>
    </source>
</evidence>
<dbReference type="EMBL" id="CP118083">
    <property type="protein sequence ID" value="WEB53879.1"/>
    <property type="molecule type" value="Genomic_DNA"/>
</dbReference>
<evidence type="ECO:0000256" key="3">
    <source>
        <dbReference type="ARBA" id="ARBA00022840"/>
    </source>
</evidence>
<dbReference type="CDD" id="cd03255">
    <property type="entry name" value="ABC_MJ0796_LolCDE_FtsE"/>
    <property type="match status" value="1"/>
</dbReference>
<keyword evidence="2" id="KW-0547">Nucleotide-binding</keyword>
<sequence>MSTLIRLEHLSAEVRLPDGERLTTVDDVSASFERGTSTAIIGKSGSGKTSLASIVGLLNNDYDGTLSYDGRDCAAWNDADRARFRCRHVGFVFQNYSLIPHLSAWENVALPLQYRGGIPLRVIRRRASRMLHTVGLGSRTVCSMPSRLSGGEQQRVAIARALVGDPDLLICDEPTGALDTETGDMVADILFRHVRELGVTLILVTHDPQLAARCERRLTIDRGRLS</sequence>
<evidence type="ECO:0000256" key="2">
    <source>
        <dbReference type="ARBA" id="ARBA00022741"/>
    </source>
</evidence>
<dbReference type="GO" id="GO:0022857">
    <property type="term" value="F:transmembrane transporter activity"/>
    <property type="evidence" value="ECO:0007669"/>
    <property type="project" value="TreeGrafter"/>
</dbReference>
<dbReference type="InterPro" id="IPR015854">
    <property type="entry name" value="ABC_transpr_LolD-like"/>
</dbReference>
<reference evidence="10 12" key="1">
    <citation type="submission" date="2017-05" db="EMBL/GenBank/DDBJ databases">
        <title>Comparative genomics and methylome analysis of the gut commensal Bifidobacterium breve.</title>
        <authorList>
            <person name="Bottacini F."/>
            <person name="Morrissey R."/>
            <person name="Roberts R.J."/>
            <person name="James K."/>
            <person name="van Breen J."/>
            <person name="Egan M."/>
            <person name="Lambert J."/>
            <person name="van Limpt K."/>
            <person name="Stanton C."/>
            <person name="Knol J."/>
            <person name="O' Connell Motherway M."/>
            <person name="van Sinderen D."/>
        </authorList>
    </citation>
    <scope>NUCLEOTIDE SEQUENCE [LARGE SCALE GENOMIC DNA]</scope>
    <source>
        <strain evidence="6 10">215W447a</strain>
        <strain evidence="7 11">DRBB29</strain>
        <strain evidence="5 12">NRBB51</strain>
    </source>
</reference>
<dbReference type="InterPro" id="IPR017871">
    <property type="entry name" value="ABC_transporter-like_CS"/>
</dbReference>
<evidence type="ECO:0000313" key="9">
    <source>
        <dbReference type="EMBL" id="WEB53879.1"/>
    </source>
</evidence>
<dbReference type="Proteomes" id="UP000232609">
    <property type="component" value="Chromosome"/>
</dbReference>
<feature type="domain" description="ABC transporter" evidence="4">
    <location>
        <begin position="5"/>
        <end position="226"/>
    </location>
</feature>
<proteinExistence type="predicted"/>
<dbReference type="InterPro" id="IPR003593">
    <property type="entry name" value="AAA+_ATPase"/>
</dbReference>
<keyword evidence="3 8" id="KW-0067">ATP-binding</keyword>
<dbReference type="Proteomes" id="UP000232491">
    <property type="component" value="Chromosome"/>
</dbReference>
<dbReference type="InterPro" id="IPR017911">
    <property type="entry name" value="MacB-like_ATP-bd"/>
</dbReference>
<dbReference type="SMART" id="SM00382">
    <property type="entry name" value="AAA"/>
    <property type="match status" value="1"/>
</dbReference>
<dbReference type="Proteomes" id="UP000232496">
    <property type="component" value="Chromosome"/>
</dbReference>
<reference evidence="9" key="3">
    <citation type="submission" date="2023-02" db="EMBL/GenBank/DDBJ databases">
        <authorList>
            <person name="Whidbey C."/>
        </authorList>
    </citation>
    <scope>NUCLEOTIDE SEQUENCE</scope>
    <source>
        <strain evidence="9">VSI11</strain>
    </source>
</reference>
<evidence type="ECO:0000313" key="12">
    <source>
        <dbReference type="Proteomes" id="UP000232609"/>
    </source>
</evidence>
<evidence type="ECO:0000259" key="4">
    <source>
        <dbReference type="PROSITE" id="PS50893"/>
    </source>
</evidence>
<dbReference type="EMBL" id="CABWKB010000015">
    <property type="protein sequence ID" value="VWQ20720.1"/>
    <property type="molecule type" value="Genomic_DNA"/>
</dbReference>
<dbReference type="EMBL" id="CP021558">
    <property type="protein sequence ID" value="AUE03333.1"/>
    <property type="molecule type" value="Genomic_DNA"/>
</dbReference>
<gene>
    <name evidence="8" type="primary">macB_3</name>
    <name evidence="6" type="ORF">BB215W447A_1317</name>
    <name evidence="8" type="ORF">BIFLH24_01283</name>
    <name evidence="7" type="ORF">DRBB29_1270</name>
    <name evidence="5" type="ORF">NRBB51_1016</name>
    <name evidence="9" type="ORF">PUW55_06595</name>
</gene>
<evidence type="ECO:0000313" key="5">
    <source>
        <dbReference type="EMBL" id="AUD81108.1"/>
    </source>
</evidence>
<dbReference type="Proteomes" id="UP000494173">
    <property type="component" value="Unassembled WGS sequence"/>
</dbReference>
<keyword evidence="1" id="KW-0813">Transport</keyword>
<dbReference type="PROSITE" id="PS50893">
    <property type="entry name" value="ABC_TRANSPORTER_2"/>
    <property type="match status" value="1"/>
</dbReference>
<evidence type="ECO:0000256" key="1">
    <source>
        <dbReference type="ARBA" id="ARBA00022448"/>
    </source>
</evidence>
<dbReference type="InterPro" id="IPR003439">
    <property type="entry name" value="ABC_transporter-like_ATP-bd"/>
</dbReference>
<dbReference type="PROSITE" id="PS00211">
    <property type="entry name" value="ABC_TRANSPORTER_1"/>
    <property type="match status" value="1"/>
</dbReference>
<organism evidence="8 13">
    <name type="scientific">Bifidobacterium breve</name>
    <dbReference type="NCBI Taxonomy" id="1685"/>
    <lineage>
        <taxon>Bacteria</taxon>
        <taxon>Bacillati</taxon>
        <taxon>Actinomycetota</taxon>
        <taxon>Actinomycetes</taxon>
        <taxon>Bifidobacteriales</taxon>
        <taxon>Bifidobacteriaceae</taxon>
        <taxon>Bifidobacterium</taxon>
    </lineage>
</organism>
<name>A0A0L0LTB9_BIFBR</name>
<evidence type="ECO:0000313" key="8">
    <source>
        <dbReference type="EMBL" id="VWQ20720.1"/>
    </source>
</evidence>
<dbReference type="GO" id="GO:0016887">
    <property type="term" value="F:ATP hydrolysis activity"/>
    <property type="evidence" value="ECO:0007669"/>
    <property type="project" value="InterPro"/>
</dbReference>
<dbReference type="EMBL" id="CP023198">
    <property type="protein sequence ID" value="AUE18815.1"/>
    <property type="molecule type" value="Genomic_DNA"/>
</dbReference>
<dbReference type="PANTHER" id="PTHR24220">
    <property type="entry name" value="IMPORT ATP-BINDING PROTEIN"/>
    <property type="match status" value="1"/>
</dbReference>
<dbReference type="GO" id="GO:0005524">
    <property type="term" value="F:ATP binding"/>
    <property type="evidence" value="ECO:0007669"/>
    <property type="project" value="UniProtKB-KW"/>
</dbReference>
<dbReference type="InterPro" id="IPR027417">
    <property type="entry name" value="P-loop_NTPase"/>
</dbReference>
<dbReference type="Pfam" id="PF00005">
    <property type="entry name" value="ABC_tran"/>
    <property type="match status" value="1"/>
</dbReference>
<dbReference type="Proteomes" id="UP001219009">
    <property type="component" value="Chromosome"/>
</dbReference>
<reference evidence="8 13" key="2">
    <citation type="submission" date="2019-10" db="EMBL/GenBank/DDBJ databases">
        <authorList>
            <consortium name="Melissa Lawson"/>
            <person name="O'neill I."/>
        </authorList>
    </citation>
    <scope>NUCLEOTIDE SEQUENCE [LARGE SCALE GENOMIC DNA]</scope>
    <source>
        <strain evidence="8">LH_24</strain>
    </source>
</reference>
<dbReference type="EMBL" id="CP021392">
    <property type="protein sequence ID" value="AUD81108.1"/>
    <property type="molecule type" value="Genomic_DNA"/>
</dbReference>
<evidence type="ECO:0000313" key="6">
    <source>
        <dbReference type="EMBL" id="AUE03333.1"/>
    </source>
</evidence>
<dbReference type="Gene3D" id="3.40.50.300">
    <property type="entry name" value="P-loop containing nucleotide triphosphate hydrolases"/>
    <property type="match status" value="1"/>
</dbReference>
<dbReference type="GO" id="GO:0005886">
    <property type="term" value="C:plasma membrane"/>
    <property type="evidence" value="ECO:0007669"/>
    <property type="project" value="TreeGrafter"/>
</dbReference>
<accession>A0A0L0LTB9</accession>
<dbReference type="GeneID" id="29241618"/>
<protein>
    <submittedName>
        <fullName evidence="9">ABC transporter ATP-binding protein</fullName>
    </submittedName>
    <submittedName>
        <fullName evidence="5">ATP-binding protein of ABC transporter system</fullName>
    </submittedName>
    <submittedName>
        <fullName evidence="8">Macrolide export ATP-binding/permease protein Mac B</fullName>
    </submittedName>
</protein>
<evidence type="ECO:0000313" key="10">
    <source>
        <dbReference type="Proteomes" id="UP000232491"/>
    </source>
</evidence>
<dbReference type="RefSeq" id="WP_003829413.1">
    <property type="nucleotide sequence ID" value="NZ_BAABSL010000008.1"/>
</dbReference>
<evidence type="ECO:0000313" key="7">
    <source>
        <dbReference type="EMBL" id="AUE18815.1"/>
    </source>
</evidence>
<dbReference type="AlphaFoldDB" id="A0A0L0LTB9"/>
<dbReference type="SUPFAM" id="SSF52540">
    <property type="entry name" value="P-loop containing nucleoside triphosphate hydrolases"/>
    <property type="match status" value="1"/>
</dbReference>
<evidence type="ECO:0000313" key="11">
    <source>
        <dbReference type="Proteomes" id="UP000232496"/>
    </source>
</evidence>